<keyword evidence="3" id="KW-1185">Reference proteome</keyword>
<name>A0ABN9XN81_9DINO</name>
<accession>A0ABN9XN81</accession>
<evidence type="ECO:0000256" key="1">
    <source>
        <dbReference type="SAM" id="MobiDB-lite"/>
    </source>
</evidence>
<gene>
    <name evidence="2" type="ORF">PCOR1329_LOCUS77168</name>
</gene>
<proteinExistence type="predicted"/>
<dbReference type="EMBL" id="CAUYUJ010020653">
    <property type="protein sequence ID" value="CAK0899723.1"/>
    <property type="molecule type" value="Genomic_DNA"/>
</dbReference>
<protein>
    <submittedName>
        <fullName evidence="2">Uncharacterized protein</fullName>
    </submittedName>
</protein>
<feature type="region of interest" description="Disordered" evidence="1">
    <location>
        <begin position="934"/>
        <end position="968"/>
    </location>
</feature>
<evidence type="ECO:0000313" key="3">
    <source>
        <dbReference type="Proteomes" id="UP001189429"/>
    </source>
</evidence>
<reference evidence="2" key="1">
    <citation type="submission" date="2023-10" db="EMBL/GenBank/DDBJ databases">
        <authorList>
            <person name="Chen Y."/>
            <person name="Shah S."/>
            <person name="Dougan E. K."/>
            <person name="Thang M."/>
            <person name="Chan C."/>
        </authorList>
    </citation>
    <scope>NUCLEOTIDE SEQUENCE [LARGE SCALE GENOMIC DNA]</scope>
</reference>
<sequence length="968" mass="104679">MYNISFASAPEAAPAGFMGSFGDGAWALLKQAPALSSVLLAQARHPNLTNLDDPGCDVDVALIAATYKANLNNWTTGAGMTSPESTRQCATNFSDRLSEEACRIRAEQLGLNVTDPLYAFAGNYSETGCFAYASGPWQGSAFYGFSSAGGEVQSEAELSSINESSKYRLDTCLEVDVAPSSSQCVTSFSDRFGEQACRIKAEQLGLERGGQGFDFSDPPDSETGCFAYASGPWRGLAFYGNASAGGEVQNEAELTNIPPGTSMYRIDTCLAHDAAPPGMARMNNVIGDGDLLDPLGYESLKFFKNCSAWLGQGENLWSMQNLPGNWSRRDSGVRRAVWLPGTVVAGSGASQALYKKVFFPLEGPHWANESAFGAVSIRVGSRTISGDDDSTVSLLDILRGVTSLTDRDTLLFALTAEGDLLASSVKGQEVELIDPANNNILGLIPGDSDSVEGPVRDVARQLIDAYCTIDATGLRRCDWASAAISSNGQMHGYYVACKVVVDSQASGLDMLLVNMLSAEEISAPARALNEQLAATSGLLFVVACLLALVLGRVLTSPFQQARDNMFLLGDMKVEQALQLNGGRRSCDFTEVSDLRLSFYHAASCLKAWSDHEVANRRHLEVERTRRIQRTVERAVRGAGQLVHPMVLISADAFSKLEQLTSYEELRNSGKLVFLDDEDSLAVFKATSSIVFLSHQWLASGFPDNATKTHLNAMKSAVRSVASHLGASGEDRYAWDNVYIWVDYCSVAQDHRGLQMLAIRSLPIYASSADAFVIVAPPAEHQNSKRCDLNTYNARGWCRAEMLAKVCSSGLRNFFLFEGGGALEPITEERLLSLSMYVFEGDFSCCQQKHAKSCCDKEALVEPLLGLYGLVLRQVRAGVDLKRVQPVLKHILGGGNRERFFPPSHRVQADDAIPEERELFGPLVECMEKYVGDLRTSGSAPSCPRPSRRAGLRLGSLASAGTLGNEGPR</sequence>
<dbReference type="Proteomes" id="UP001189429">
    <property type="component" value="Unassembled WGS sequence"/>
</dbReference>
<evidence type="ECO:0000313" key="2">
    <source>
        <dbReference type="EMBL" id="CAK0899723.1"/>
    </source>
</evidence>
<comment type="caution">
    <text evidence="2">The sequence shown here is derived from an EMBL/GenBank/DDBJ whole genome shotgun (WGS) entry which is preliminary data.</text>
</comment>
<organism evidence="2 3">
    <name type="scientific">Prorocentrum cordatum</name>
    <dbReference type="NCBI Taxonomy" id="2364126"/>
    <lineage>
        <taxon>Eukaryota</taxon>
        <taxon>Sar</taxon>
        <taxon>Alveolata</taxon>
        <taxon>Dinophyceae</taxon>
        <taxon>Prorocentrales</taxon>
        <taxon>Prorocentraceae</taxon>
        <taxon>Prorocentrum</taxon>
    </lineage>
</organism>